<feature type="transmembrane region" description="Helical" evidence="1">
    <location>
        <begin position="12"/>
        <end position="32"/>
    </location>
</feature>
<feature type="transmembrane region" description="Helical" evidence="1">
    <location>
        <begin position="150"/>
        <end position="170"/>
    </location>
</feature>
<protein>
    <submittedName>
        <fullName evidence="2">Uncharacterized protein</fullName>
    </submittedName>
</protein>
<feature type="transmembrane region" description="Helical" evidence="1">
    <location>
        <begin position="114"/>
        <end position="138"/>
    </location>
</feature>
<keyword evidence="3" id="KW-1185">Reference proteome</keyword>
<evidence type="ECO:0000313" key="2">
    <source>
        <dbReference type="EMBL" id="QHV95976.1"/>
    </source>
</evidence>
<accession>A0A6P1VX87</accession>
<keyword evidence="1" id="KW-0812">Transmembrane</keyword>
<keyword evidence="1" id="KW-1133">Transmembrane helix</keyword>
<dbReference type="RefSeq" id="WP_162386384.1">
    <property type="nucleotide sequence ID" value="NZ_CP045997.1"/>
</dbReference>
<dbReference type="KEGG" id="senf:GJR95_13585"/>
<organism evidence="2 3">
    <name type="scientific">Spirosoma endbachense</name>
    <dbReference type="NCBI Taxonomy" id="2666025"/>
    <lineage>
        <taxon>Bacteria</taxon>
        <taxon>Pseudomonadati</taxon>
        <taxon>Bacteroidota</taxon>
        <taxon>Cytophagia</taxon>
        <taxon>Cytophagales</taxon>
        <taxon>Cytophagaceae</taxon>
        <taxon>Spirosoma</taxon>
    </lineage>
</organism>
<dbReference type="Proteomes" id="UP000464577">
    <property type="component" value="Chromosome"/>
</dbReference>
<dbReference type="EMBL" id="CP045997">
    <property type="protein sequence ID" value="QHV95976.1"/>
    <property type="molecule type" value="Genomic_DNA"/>
</dbReference>
<feature type="transmembrane region" description="Helical" evidence="1">
    <location>
        <begin position="182"/>
        <end position="200"/>
    </location>
</feature>
<proteinExistence type="predicted"/>
<dbReference type="AlphaFoldDB" id="A0A6P1VX87"/>
<feature type="transmembrane region" description="Helical" evidence="1">
    <location>
        <begin position="52"/>
        <end position="76"/>
    </location>
</feature>
<sequence>MEPTALSKVLVRLPNLITLFFSLTLVTGFRLLNDRFHWNTSPTFDITVWNDVLVLVSFLTTLLFIVTAWLGFSVLIERVPYQGSFNRFLFDTARFSALFPLLMWSFLAESPSHFQVFVWGLATWHLVMAIWYLWPVIIKNTSRTGHSSDMLSHVIISGIYYALGLAYYLLIATKWDTAPNQSLRIGLVLVTMAVIAFWSVNRLRNLEKRLVNESAPKQLTT</sequence>
<evidence type="ECO:0000313" key="3">
    <source>
        <dbReference type="Proteomes" id="UP000464577"/>
    </source>
</evidence>
<name>A0A6P1VX87_9BACT</name>
<keyword evidence="1" id="KW-0472">Membrane</keyword>
<reference evidence="2 3" key="1">
    <citation type="submission" date="2019-11" db="EMBL/GenBank/DDBJ databases">
        <title>Spirosoma endbachense sp. nov., isolated from a natural salt meadow.</title>
        <authorList>
            <person name="Rojas J."/>
            <person name="Ambika Manirajan B."/>
            <person name="Ratering S."/>
            <person name="Suarez C."/>
            <person name="Geissler-Plaum R."/>
            <person name="Schnell S."/>
        </authorList>
    </citation>
    <scope>NUCLEOTIDE SEQUENCE [LARGE SCALE GENOMIC DNA]</scope>
    <source>
        <strain evidence="2 3">I-24</strain>
    </source>
</reference>
<evidence type="ECO:0000256" key="1">
    <source>
        <dbReference type="SAM" id="Phobius"/>
    </source>
</evidence>
<gene>
    <name evidence="2" type="ORF">GJR95_13585</name>
</gene>